<feature type="region of interest" description="Disordered" evidence="1">
    <location>
        <begin position="158"/>
        <end position="179"/>
    </location>
</feature>
<dbReference type="STRING" id="351607.Acel_1768"/>
<dbReference type="InterPro" id="IPR000594">
    <property type="entry name" value="ThiF_NAD_FAD-bd"/>
</dbReference>
<evidence type="ECO:0000256" key="1">
    <source>
        <dbReference type="SAM" id="MobiDB-lite"/>
    </source>
</evidence>
<dbReference type="OrthoDB" id="4426339at2"/>
<protein>
    <submittedName>
        <fullName evidence="3">UBA/THIF-type NAD/FAD binding protein</fullName>
    </submittedName>
</protein>
<feature type="domain" description="THIF-type NAD/FAD binding fold" evidence="2">
    <location>
        <begin position="122"/>
        <end position="199"/>
    </location>
</feature>
<dbReference type="eggNOG" id="COG0476">
    <property type="taxonomic scope" value="Bacteria"/>
</dbReference>
<organism evidence="3 4">
    <name type="scientific">Acidothermus cellulolyticus (strain ATCC 43068 / DSM 8971 / 11B)</name>
    <dbReference type="NCBI Taxonomy" id="351607"/>
    <lineage>
        <taxon>Bacteria</taxon>
        <taxon>Bacillati</taxon>
        <taxon>Actinomycetota</taxon>
        <taxon>Actinomycetes</taxon>
        <taxon>Acidothermales</taxon>
        <taxon>Acidothermaceae</taxon>
        <taxon>Acidothermus</taxon>
    </lineage>
</organism>
<dbReference type="Proteomes" id="UP000008221">
    <property type="component" value="Chromosome"/>
</dbReference>
<dbReference type="Pfam" id="PF00899">
    <property type="entry name" value="ThiF"/>
    <property type="match status" value="1"/>
</dbReference>
<evidence type="ECO:0000259" key="2">
    <source>
        <dbReference type="Pfam" id="PF00899"/>
    </source>
</evidence>
<dbReference type="InParanoid" id="A0LVT0"/>
<dbReference type="HOGENOM" id="CLU_042635_0_0_11"/>
<feature type="compositionally biased region" description="Low complexity" evidence="1">
    <location>
        <begin position="375"/>
        <end position="384"/>
    </location>
</feature>
<feature type="region of interest" description="Disordered" evidence="1">
    <location>
        <begin position="347"/>
        <end position="392"/>
    </location>
</feature>
<dbReference type="NCBIfam" id="TIGR03882">
    <property type="entry name" value="cyclo_dehyd_2"/>
    <property type="match status" value="1"/>
</dbReference>
<dbReference type="RefSeq" id="WP_011720603.1">
    <property type="nucleotide sequence ID" value="NC_008578.1"/>
</dbReference>
<feature type="compositionally biased region" description="Gly residues" evidence="1">
    <location>
        <begin position="356"/>
        <end position="374"/>
    </location>
</feature>
<sequence>MRPRLKPAVRVLWRDAATVQFGVDARSAVAVTGVDPCTAALFDALDGSRTDAELRVLGRQLGLDASSVDRLLDWLRSGRLLDDAARRPAEALLPRGAEDLLTPDLAALSLLSEEPDGGAVLLERRRAARISVVGAGRVGATVATLLAAAGIGRVVPDDPEPATAADCAPGGLAPADAGTPRGDALRRRLLAVNPAVQTAPPTDGDYTLQVLAPPGPFDATVGDAALRGHTPHLLAFVRDLTGVIGPLVSPGRSPCLRCLEAARAARDPRWPLIAAQLASDPPRKRRACDVVLATLVAAIAALQVLAFVDGRRPATVGATVEMTLPDWRFRRRRWSMHPDCGCGWPSNAEPDAGIDPGSGRGIGAAPGGGVGPGRAVGPSVSVGARSGVGMNA</sequence>
<reference evidence="3 4" key="1">
    <citation type="journal article" date="2009" name="Genome Res.">
        <title>Complete genome of the cellulolytic thermophile Acidothermus cellulolyticus 11B provides insights into its ecophysiological and evolutionary adaptations.</title>
        <authorList>
            <person name="Barabote R.D."/>
            <person name="Xie G."/>
            <person name="Leu D.H."/>
            <person name="Normand P."/>
            <person name="Necsulea A."/>
            <person name="Daubin V."/>
            <person name="Medigue C."/>
            <person name="Adney W.S."/>
            <person name="Xu X.C."/>
            <person name="Lapidus A."/>
            <person name="Parales R.E."/>
            <person name="Detter C."/>
            <person name="Pujic P."/>
            <person name="Bruce D."/>
            <person name="Lavire C."/>
            <person name="Challacombe J.F."/>
            <person name="Brettin T.S."/>
            <person name="Berry A.M."/>
        </authorList>
    </citation>
    <scope>NUCLEOTIDE SEQUENCE [LARGE SCALE GENOMIC DNA]</scope>
    <source>
        <strain evidence="4">ATCC 43068 / DSM 8971 / 11B</strain>
    </source>
</reference>
<evidence type="ECO:0000313" key="4">
    <source>
        <dbReference type="Proteomes" id="UP000008221"/>
    </source>
</evidence>
<gene>
    <name evidence="3" type="ordered locus">Acel_1768</name>
</gene>
<dbReference type="InterPro" id="IPR035985">
    <property type="entry name" value="Ubiquitin-activating_enz"/>
</dbReference>
<name>A0LVT0_ACIC1</name>
<dbReference type="InterPro" id="IPR022291">
    <property type="entry name" value="Bacteriocin_synth_cyclodeHase"/>
</dbReference>
<proteinExistence type="predicted"/>
<dbReference type="SUPFAM" id="SSF69572">
    <property type="entry name" value="Activating enzymes of the ubiquitin-like proteins"/>
    <property type="match status" value="1"/>
</dbReference>
<dbReference type="EMBL" id="CP000481">
    <property type="protein sequence ID" value="ABK53540.1"/>
    <property type="molecule type" value="Genomic_DNA"/>
</dbReference>
<evidence type="ECO:0000313" key="3">
    <source>
        <dbReference type="EMBL" id="ABK53540.1"/>
    </source>
</evidence>
<dbReference type="Gene3D" id="3.40.50.720">
    <property type="entry name" value="NAD(P)-binding Rossmann-like Domain"/>
    <property type="match status" value="1"/>
</dbReference>
<dbReference type="KEGG" id="ace:Acel_1768"/>
<dbReference type="AlphaFoldDB" id="A0LVT0"/>
<keyword evidence="4" id="KW-1185">Reference proteome</keyword>
<accession>A0LVT0</accession>
<dbReference type="GO" id="GO:0008641">
    <property type="term" value="F:ubiquitin-like modifier activating enzyme activity"/>
    <property type="evidence" value="ECO:0007669"/>
    <property type="project" value="InterPro"/>
</dbReference>